<evidence type="ECO:0000256" key="1">
    <source>
        <dbReference type="ARBA" id="ARBA00010505"/>
    </source>
</evidence>
<feature type="domain" description="Thioredoxin" evidence="8">
    <location>
        <begin position="1"/>
        <end position="158"/>
    </location>
</feature>
<reference evidence="9 10" key="1">
    <citation type="journal article" date="2018" name="Mol. Biol. Evol.">
        <title>Broad Genomic Sampling Reveals a Smut Pathogenic Ancestry of the Fungal Clade Ustilaginomycotina.</title>
        <authorList>
            <person name="Kijpornyongpan T."/>
            <person name="Mondo S.J."/>
            <person name="Barry K."/>
            <person name="Sandor L."/>
            <person name="Lee J."/>
            <person name="Lipzen A."/>
            <person name="Pangilinan J."/>
            <person name="LaButti K."/>
            <person name="Hainaut M."/>
            <person name="Henrissat B."/>
            <person name="Grigoriev I.V."/>
            <person name="Spatafora J.W."/>
            <person name="Aime M.C."/>
        </authorList>
    </citation>
    <scope>NUCLEOTIDE SEQUENCE [LARGE SCALE GENOMIC DNA]</scope>
    <source>
        <strain evidence="9 10">MCA 4198</strain>
    </source>
</reference>
<evidence type="ECO:0000259" key="8">
    <source>
        <dbReference type="PROSITE" id="PS51352"/>
    </source>
</evidence>
<dbReference type="GO" id="GO:0045454">
    <property type="term" value="P:cell redox homeostasis"/>
    <property type="evidence" value="ECO:0007669"/>
    <property type="project" value="TreeGrafter"/>
</dbReference>
<keyword evidence="3 7" id="KW-0049">Antioxidant</keyword>
<name>A0A316YX39_9BASI</name>
<dbReference type="PROSITE" id="PS51352">
    <property type="entry name" value="THIOREDOXIN_2"/>
    <property type="match status" value="1"/>
</dbReference>
<comment type="function">
    <text evidence="7">Thiol-specific peroxidase that catalyzes the reduction of hydrogen peroxide and organic hydroperoxides to water and alcohols, respectively. Plays a role in cell protection against oxidative stress by detoxifying peroxides.</text>
</comment>
<proteinExistence type="inferred from homology"/>
<evidence type="ECO:0000256" key="2">
    <source>
        <dbReference type="ARBA" id="ARBA00022559"/>
    </source>
</evidence>
<keyword evidence="4 7" id="KW-0560">Oxidoreductase</keyword>
<evidence type="ECO:0000313" key="9">
    <source>
        <dbReference type="EMBL" id="PWN93228.1"/>
    </source>
</evidence>
<dbReference type="SUPFAM" id="SSF52833">
    <property type="entry name" value="Thioredoxin-like"/>
    <property type="match status" value="1"/>
</dbReference>
<dbReference type="GO" id="GO:0005777">
    <property type="term" value="C:peroxisome"/>
    <property type="evidence" value="ECO:0007669"/>
    <property type="project" value="TreeGrafter"/>
</dbReference>
<evidence type="ECO:0000256" key="6">
    <source>
        <dbReference type="PIRSR" id="PIRSR637944-1"/>
    </source>
</evidence>
<evidence type="ECO:0000256" key="5">
    <source>
        <dbReference type="ARBA" id="ARBA00023284"/>
    </source>
</evidence>
<evidence type="ECO:0000256" key="3">
    <source>
        <dbReference type="ARBA" id="ARBA00022862"/>
    </source>
</evidence>
<dbReference type="GO" id="GO:0042744">
    <property type="term" value="P:hydrogen peroxide catabolic process"/>
    <property type="evidence" value="ECO:0007669"/>
    <property type="project" value="TreeGrafter"/>
</dbReference>
<dbReference type="GO" id="GO:0008379">
    <property type="term" value="F:thioredoxin peroxidase activity"/>
    <property type="evidence" value="ECO:0007669"/>
    <property type="project" value="InterPro"/>
</dbReference>
<dbReference type="PANTHER" id="PTHR10430">
    <property type="entry name" value="PEROXIREDOXIN"/>
    <property type="match status" value="1"/>
</dbReference>
<protein>
    <submittedName>
        <fullName evidence="9">Redoxin</fullName>
    </submittedName>
</protein>
<dbReference type="AlphaFoldDB" id="A0A316YX39"/>
<dbReference type="Gene3D" id="3.40.30.10">
    <property type="entry name" value="Glutaredoxin"/>
    <property type="match status" value="1"/>
</dbReference>
<comment type="similarity">
    <text evidence="1 7">Belongs to the peroxiredoxin family. Prx5 subfamily.</text>
</comment>
<dbReference type="STRING" id="215250.A0A316YX39"/>
<dbReference type="InterPro" id="IPR013766">
    <property type="entry name" value="Thioredoxin_domain"/>
</dbReference>
<organism evidence="9 10">
    <name type="scientific">Acaromyces ingoldii</name>
    <dbReference type="NCBI Taxonomy" id="215250"/>
    <lineage>
        <taxon>Eukaryota</taxon>
        <taxon>Fungi</taxon>
        <taxon>Dikarya</taxon>
        <taxon>Basidiomycota</taxon>
        <taxon>Ustilaginomycotina</taxon>
        <taxon>Exobasidiomycetes</taxon>
        <taxon>Exobasidiales</taxon>
        <taxon>Cryptobasidiaceae</taxon>
        <taxon>Acaromyces</taxon>
    </lineage>
</organism>
<dbReference type="GO" id="GO:0034599">
    <property type="term" value="P:cellular response to oxidative stress"/>
    <property type="evidence" value="ECO:0007669"/>
    <property type="project" value="InterPro"/>
</dbReference>
<dbReference type="Pfam" id="PF08534">
    <property type="entry name" value="Redoxin"/>
    <property type="match status" value="1"/>
</dbReference>
<dbReference type="CDD" id="cd03013">
    <property type="entry name" value="PRX5_like"/>
    <property type="match status" value="1"/>
</dbReference>
<keyword evidence="10" id="KW-1185">Reference proteome</keyword>
<sequence length="158" mass="17107">MECEWSPALEDPKACPMPPKQFTAESAWKGKTTVIVSVPGAYTPTCHGNHAPGFVSKAKEFTEKGAQVYIVSYNDPFVMSGWRSALGAKDEVHFATEFDLGLSKFLDATVDMSKMGFGTRGARYALVVDPDLKIKSFDKEASPGEVDSSHVDAVLGKL</sequence>
<dbReference type="InterPro" id="IPR036249">
    <property type="entry name" value="Thioredoxin-like_sf"/>
</dbReference>
<dbReference type="OrthoDB" id="195498at2759"/>
<gene>
    <name evidence="9" type="ORF">FA10DRAFT_282885</name>
</gene>
<dbReference type="InParanoid" id="A0A316YX39"/>
<dbReference type="EMBL" id="KZ819634">
    <property type="protein sequence ID" value="PWN93228.1"/>
    <property type="molecule type" value="Genomic_DNA"/>
</dbReference>
<dbReference type="InterPro" id="IPR013740">
    <property type="entry name" value="Redoxin"/>
</dbReference>
<dbReference type="GeneID" id="37045715"/>
<dbReference type="RefSeq" id="XP_025380426.1">
    <property type="nucleotide sequence ID" value="XM_025523799.1"/>
</dbReference>
<dbReference type="InterPro" id="IPR037944">
    <property type="entry name" value="PRX5-like"/>
</dbReference>
<feature type="active site" description="Cysteine sulfenic acid (-SOH) intermediate" evidence="6">
    <location>
        <position position="46"/>
    </location>
</feature>
<dbReference type="PANTHER" id="PTHR10430:SF16">
    <property type="entry name" value="PEROXIREDOXIN-5, MITOCHONDRIAL"/>
    <property type="match status" value="1"/>
</dbReference>
<dbReference type="GO" id="GO:0005739">
    <property type="term" value="C:mitochondrion"/>
    <property type="evidence" value="ECO:0007669"/>
    <property type="project" value="TreeGrafter"/>
</dbReference>
<dbReference type="Proteomes" id="UP000245768">
    <property type="component" value="Unassembled WGS sequence"/>
</dbReference>
<keyword evidence="2 7" id="KW-0575">Peroxidase</keyword>
<keyword evidence="5 7" id="KW-0676">Redox-active center</keyword>
<accession>A0A316YX39</accession>
<evidence type="ECO:0000256" key="4">
    <source>
        <dbReference type="ARBA" id="ARBA00023002"/>
    </source>
</evidence>
<evidence type="ECO:0000313" key="10">
    <source>
        <dbReference type="Proteomes" id="UP000245768"/>
    </source>
</evidence>
<evidence type="ECO:0000256" key="7">
    <source>
        <dbReference type="RuleBase" id="RU366011"/>
    </source>
</evidence>